<reference evidence="3 4" key="2">
    <citation type="journal article" date="2012" name="Stand. Genomic Sci.">
        <title>Complete genome sequence of the termite hindgut bacterium Spirochaeta coccoides type strain (SPN1(T)), reclassification in the genus Sphaerochaeta as Sphaerochaeta coccoides comb. nov. and emendations of the family Spirochaetaceae and the genus Sphaerochaeta.</title>
        <authorList>
            <person name="Abt B."/>
            <person name="Han C."/>
            <person name="Scheuner C."/>
            <person name="Lu M."/>
            <person name="Lapidus A."/>
            <person name="Nolan M."/>
            <person name="Lucas S."/>
            <person name="Hammon N."/>
            <person name="Deshpande S."/>
            <person name="Cheng J.F."/>
            <person name="Tapia R."/>
            <person name="Goodwin L.A."/>
            <person name="Pitluck S."/>
            <person name="Liolios K."/>
            <person name="Pagani I."/>
            <person name="Ivanova N."/>
            <person name="Mavromatis K."/>
            <person name="Mikhailova N."/>
            <person name="Huntemann M."/>
            <person name="Pati A."/>
            <person name="Chen A."/>
            <person name="Palaniappan K."/>
            <person name="Land M."/>
            <person name="Hauser L."/>
            <person name="Brambilla E.M."/>
            <person name="Rohde M."/>
            <person name="Spring S."/>
            <person name="Gronow S."/>
            <person name="Goker M."/>
            <person name="Woyke T."/>
            <person name="Bristow J."/>
            <person name="Eisen J.A."/>
            <person name="Markowitz V."/>
            <person name="Hugenholtz P."/>
            <person name="Kyrpides N.C."/>
            <person name="Klenk H.P."/>
            <person name="Detter J.C."/>
        </authorList>
    </citation>
    <scope>NUCLEOTIDE SEQUENCE [LARGE SCALE GENOMIC DNA]</scope>
    <source>
        <strain evidence="4">ATCC BAA-1237 / DSM 17374 / SPN1</strain>
    </source>
</reference>
<dbReference type="eggNOG" id="COG2832">
    <property type="taxonomic scope" value="Bacteria"/>
</dbReference>
<dbReference type="EMBL" id="CP002659">
    <property type="protein sequence ID" value="AEC01597.1"/>
    <property type="molecule type" value="Genomic_DNA"/>
</dbReference>
<dbReference type="Pfam" id="PF04304">
    <property type="entry name" value="DUF454"/>
    <property type="match status" value="1"/>
</dbReference>
<keyword evidence="4" id="KW-1185">Reference proteome</keyword>
<dbReference type="PANTHER" id="PTHR35813:SF1">
    <property type="entry name" value="INNER MEMBRANE PROTEIN YBAN"/>
    <property type="match status" value="1"/>
</dbReference>
<feature type="transmembrane region" description="Helical" evidence="2">
    <location>
        <begin position="101"/>
        <end position="118"/>
    </location>
</feature>
<protein>
    <recommendedName>
        <fullName evidence="5">DUF454 domain-containing protein</fullName>
    </recommendedName>
</protein>
<dbReference type="GO" id="GO:0005886">
    <property type="term" value="C:plasma membrane"/>
    <property type="evidence" value="ECO:0007669"/>
    <property type="project" value="TreeGrafter"/>
</dbReference>
<dbReference type="AlphaFoldDB" id="F4GHQ9"/>
<evidence type="ECO:0000313" key="4">
    <source>
        <dbReference type="Proteomes" id="UP000007939"/>
    </source>
</evidence>
<dbReference type="Proteomes" id="UP000007939">
    <property type="component" value="Chromosome"/>
</dbReference>
<keyword evidence="2" id="KW-0472">Membrane</keyword>
<gene>
    <name evidence="3" type="ordered locus">Spico_0368</name>
</gene>
<reference evidence="4" key="1">
    <citation type="submission" date="2011-04" db="EMBL/GenBank/DDBJ databases">
        <title>The complete genome of Spirochaeta coccoides DSM 17374.</title>
        <authorList>
            <person name="Lucas S."/>
            <person name="Copeland A."/>
            <person name="Lapidus A."/>
            <person name="Bruce D."/>
            <person name="Goodwin L."/>
            <person name="Pitluck S."/>
            <person name="Peters L."/>
            <person name="Kyrpides N."/>
            <person name="Mavromatis K."/>
            <person name="Pagani I."/>
            <person name="Ivanova N."/>
            <person name="Ovchinnikova G."/>
            <person name="Lu M."/>
            <person name="Detter J.C."/>
            <person name="Tapia R."/>
            <person name="Han C."/>
            <person name="Land M."/>
            <person name="Hauser L."/>
            <person name="Markowitz V."/>
            <person name="Cheng J.-F."/>
            <person name="Hugenholtz P."/>
            <person name="Woyke T."/>
            <person name="Wu D."/>
            <person name="Spring S."/>
            <person name="Schroeder M."/>
            <person name="Brambilla E."/>
            <person name="Klenk H.-P."/>
            <person name="Eisen J.A."/>
        </authorList>
    </citation>
    <scope>NUCLEOTIDE SEQUENCE [LARGE SCALE GENOMIC DNA]</scope>
    <source>
        <strain evidence="4">ATCC BAA-1237 / DSM 17374 / SPN1</strain>
    </source>
</reference>
<dbReference type="InterPro" id="IPR007401">
    <property type="entry name" value="DUF454"/>
</dbReference>
<evidence type="ECO:0000256" key="2">
    <source>
        <dbReference type="SAM" id="Phobius"/>
    </source>
</evidence>
<dbReference type="KEGG" id="scc:Spico_0368"/>
<feature type="transmembrane region" description="Helical" evidence="2">
    <location>
        <begin position="76"/>
        <end position="95"/>
    </location>
</feature>
<dbReference type="RefSeq" id="WP_013738993.1">
    <property type="nucleotide sequence ID" value="NC_015436.1"/>
</dbReference>
<dbReference type="HOGENOM" id="CLU_113299_2_2_12"/>
<evidence type="ECO:0000313" key="3">
    <source>
        <dbReference type="EMBL" id="AEC01597.1"/>
    </source>
</evidence>
<evidence type="ECO:0000256" key="1">
    <source>
        <dbReference type="SAM" id="MobiDB-lite"/>
    </source>
</evidence>
<feature type="transmembrane region" description="Helical" evidence="2">
    <location>
        <begin position="34"/>
        <end position="55"/>
    </location>
</feature>
<keyword evidence="2" id="KW-1133">Transmembrane helix</keyword>
<dbReference type="PANTHER" id="PTHR35813">
    <property type="entry name" value="INNER MEMBRANE PROTEIN YBAN"/>
    <property type="match status" value="1"/>
</dbReference>
<dbReference type="OrthoDB" id="5690292at2"/>
<sequence length="147" mass="15904">MKKGVRVLLALCGVLLAGIGAMGIFIPVLPTTPFILLASVCFSSSSPRIHAWLLRNRFFGPYIERYKGGEPVSRSITVKATIFVWSGLAISAILIRKPWAAFLFMGIGIGVSIHLDALSRSPRKKKTGSAEPASSVTPEDYDNDKQA</sequence>
<feature type="transmembrane region" description="Helical" evidence="2">
    <location>
        <begin position="7"/>
        <end position="28"/>
    </location>
</feature>
<feature type="region of interest" description="Disordered" evidence="1">
    <location>
        <begin position="120"/>
        <end position="147"/>
    </location>
</feature>
<evidence type="ECO:0008006" key="5">
    <source>
        <dbReference type="Google" id="ProtNLM"/>
    </source>
</evidence>
<accession>F4GHQ9</accession>
<name>F4GHQ9_PARC1</name>
<proteinExistence type="predicted"/>
<keyword evidence="2" id="KW-0812">Transmembrane</keyword>
<organism evidence="3 4">
    <name type="scientific">Parasphaerochaeta coccoides (strain ATCC BAA-1237 / DSM 17374 / SPN1)</name>
    <name type="common">Sphaerochaeta coccoides</name>
    <dbReference type="NCBI Taxonomy" id="760011"/>
    <lineage>
        <taxon>Bacteria</taxon>
        <taxon>Pseudomonadati</taxon>
        <taxon>Spirochaetota</taxon>
        <taxon>Spirochaetia</taxon>
        <taxon>Spirochaetales</taxon>
        <taxon>Sphaerochaetaceae</taxon>
        <taxon>Parasphaerochaeta</taxon>
    </lineage>
</organism>